<gene>
    <name evidence="2" type="primary">cas2e</name>
    <name evidence="2" type="ORF">FH969_11765</name>
</gene>
<feature type="region of interest" description="Disordered" evidence="1">
    <location>
        <begin position="94"/>
        <end position="137"/>
    </location>
</feature>
<accession>A0A5C5BBI7</accession>
<dbReference type="InterPro" id="IPR010152">
    <property type="entry name" value="CRISPR-assoc_prot_Cas2_sub"/>
</dbReference>
<dbReference type="Gene3D" id="3.30.70.240">
    <property type="match status" value="1"/>
</dbReference>
<dbReference type="OrthoDB" id="8527479at2"/>
<dbReference type="NCBIfam" id="TIGR01873">
    <property type="entry name" value="cas_CT1978"/>
    <property type="match status" value="1"/>
</dbReference>
<protein>
    <submittedName>
        <fullName evidence="2">Type I-E CRISPR-associated endoribonuclease Cas2</fullName>
    </submittedName>
</protein>
<proteinExistence type="predicted"/>
<feature type="compositionally biased region" description="Low complexity" evidence="1">
    <location>
        <begin position="104"/>
        <end position="116"/>
    </location>
</feature>
<dbReference type="Pfam" id="PF09707">
    <property type="entry name" value="Cas_Cas2CT1978"/>
    <property type="match status" value="1"/>
</dbReference>
<sequence length="137" mass="15150">MIVLVLTAVPPSLRGVLTRWLIEIAPGVFVGKVSARVRDLLWERVVDGVGRGRAILVHSARNEQGLDFRVHNHEWHTVDYDGISLMLRPHDERRGADAARSGPASRASVRVDSSAAGTAPRNWSYAERRLRGPRAGK</sequence>
<name>A0A5C5BBI7_9MICO</name>
<reference evidence="2 3" key="1">
    <citation type="submission" date="2019-06" db="EMBL/GenBank/DDBJ databases">
        <title>Draft genome sequence of Miniimonas arenae KCTC 19750T isolated from sea sand.</title>
        <authorList>
            <person name="Park S.-J."/>
        </authorList>
    </citation>
    <scope>NUCLEOTIDE SEQUENCE [LARGE SCALE GENOMIC DNA]</scope>
    <source>
        <strain evidence="2 3">KCTC 19750</strain>
    </source>
</reference>
<comment type="caution">
    <text evidence="2">The sequence shown here is derived from an EMBL/GenBank/DDBJ whole genome shotgun (WGS) entry which is preliminary data.</text>
</comment>
<dbReference type="Proteomes" id="UP000313849">
    <property type="component" value="Unassembled WGS sequence"/>
</dbReference>
<keyword evidence="3" id="KW-1185">Reference proteome</keyword>
<evidence type="ECO:0000313" key="2">
    <source>
        <dbReference type="EMBL" id="TNU73345.1"/>
    </source>
</evidence>
<evidence type="ECO:0000256" key="1">
    <source>
        <dbReference type="SAM" id="MobiDB-lite"/>
    </source>
</evidence>
<organism evidence="2 3">
    <name type="scientific">Miniimonas arenae</name>
    <dbReference type="NCBI Taxonomy" id="676201"/>
    <lineage>
        <taxon>Bacteria</taxon>
        <taxon>Bacillati</taxon>
        <taxon>Actinomycetota</taxon>
        <taxon>Actinomycetes</taxon>
        <taxon>Micrococcales</taxon>
        <taxon>Beutenbergiaceae</taxon>
        <taxon>Miniimonas</taxon>
    </lineage>
</organism>
<evidence type="ECO:0000313" key="3">
    <source>
        <dbReference type="Proteomes" id="UP000313849"/>
    </source>
</evidence>
<dbReference type="AlphaFoldDB" id="A0A5C5BBI7"/>
<dbReference type="EMBL" id="VENP01000050">
    <property type="protein sequence ID" value="TNU73345.1"/>
    <property type="molecule type" value="Genomic_DNA"/>
</dbReference>
<dbReference type="CDD" id="cd09755">
    <property type="entry name" value="Cas2_I-E"/>
    <property type="match status" value="1"/>
</dbReference>